<organism evidence="2 3">
    <name type="scientific">Vespula vulgaris</name>
    <name type="common">Yellow jacket</name>
    <name type="synonym">Wasp</name>
    <dbReference type="NCBI Taxonomy" id="7454"/>
    <lineage>
        <taxon>Eukaryota</taxon>
        <taxon>Metazoa</taxon>
        <taxon>Ecdysozoa</taxon>
        <taxon>Arthropoda</taxon>
        <taxon>Hexapoda</taxon>
        <taxon>Insecta</taxon>
        <taxon>Pterygota</taxon>
        <taxon>Neoptera</taxon>
        <taxon>Endopterygota</taxon>
        <taxon>Hymenoptera</taxon>
        <taxon>Apocrita</taxon>
        <taxon>Aculeata</taxon>
        <taxon>Vespoidea</taxon>
        <taxon>Vespidae</taxon>
        <taxon>Vespinae</taxon>
        <taxon>Vespula</taxon>
    </lineage>
</organism>
<protein>
    <submittedName>
        <fullName evidence="2">Uncharacterized protein</fullName>
    </submittedName>
</protein>
<dbReference type="EMBL" id="JACSEA010000001">
    <property type="protein sequence ID" value="KAF7411362.1"/>
    <property type="molecule type" value="Genomic_DNA"/>
</dbReference>
<evidence type="ECO:0000313" key="2">
    <source>
        <dbReference type="EMBL" id="KAF7411362.1"/>
    </source>
</evidence>
<comment type="caution">
    <text evidence="2">The sequence shown here is derived from an EMBL/GenBank/DDBJ whole genome shotgun (WGS) entry which is preliminary data.</text>
</comment>
<keyword evidence="3" id="KW-1185">Reference proteome</keyword>
<evidence type="ECO:0000313" key="3">
    <source>
        <dbReference type="Proteomes" id="UP000614350"/>
    </source>
</evidence>
<dbReference type="Proteomes" id="UP000614350">
    <property type="component" value="Unassembled WGS sequence"/>
</dbReference>
<name>A0A834NJ63_VESVU</name>
<proteinExistence type="predicted"/>
<evidence type="ECO:0000256" key="1">
    <source>
        <dbReference type="SAM" id="MobiDB-lite"/>
    </source>
</evidence>
<sequence>MTAGPKGLQFWRKACSACYSVFVIGSLPLVSNSFPINYLHEAGSASITNSLSPEKNLKGQCRELNPDGESPSEKQRC</sequence>
<gene>
    <name evidence="2" type="ORF">HZH66_000258</name>
</gene>
<accession>A0A834NJ63</accession>
<dbReference type="AlphaFoldDB" id="A0A834NJ63"/>
<feature type="region of interest" description="Disordered" evidence="1">
    <location>
        <begin position="58"/>
        <end position="77"/>
    </location>
</feature>
<reference evidence="2" key="1">
    <citation type="journal article" date="2020" name="G3 (Bethesda)">
        <title>High-Quality Assemblies for Three Invasive Social Wasps from the &lt;i&gt;Vespula&lt;/i&gt; Genus.</title>
        <authorList>
            <person name="Harrop T.W.R."/>
            <person name="Guhlin J."/>
            <person name="McLaughlin G.M."/>
            <person name="Permina E."/>
            <person name="Stockwell P."/>
            <person name="Gilligan J."/>
            <person name="Le Lec M.F."/>
            <person name="Gruber M.A.M."/>
            <person name="Quinn O."/>
            <person name="Lovegrove M."/>
            <person name="Duncan E.J."/>
            <person name="Remnant E.J."/>
            <person name="Van Eeckhoven J."/>
            <person name="Graham B."/>
            <person name="Knapp R.A."/>
            <person name="Langford K.W."/>
            <person name="Kronenberg Z."/>
            <person name="Press M.O."/>
            <person name="Eacker S.M."/>
            <person name="Wilson-Rankin E.E."/>
            <person name="Purcell J."/>
            <person name="Lester P.J."/>
            <person name="Dearden P.K."/>
        </authorList>
    </citation>
    <scope>NUCLEOTIDE SEQUENCE</scope>
    <source>
        <strain evidence="2">Marl-1</strain>
    </source>
</reference>